<dbReference type="GO" id="GO:0004497">
    <property type="term" value="F:monooxygenase activity"/>
    <property type="evidence" value="ECO:0007669"/>
    <property type="project" value="UniProtKB-KW"/>
</dbReference>
<proteinExistence type="predicted"/>
<evidence type="ECO:0000313" key="3">
    <source>
        <dbReference type="Proteomes" id="UP000618943"/>
    </source>
</evidence>
<dbReference type="PROSITE" id="PS51725">
    <property type="entry name" value="ABM"/>
    <property type="match status" value="1"/>
</dbReference>
<dbReference type="InterPro" id="IPR007138">
    <property type="entry name" value="ABM_dom"/>
</dbReference>
<name>A0ABS1H6F3_9BACL</name>
<dbReference type="PANTHER" id="PTHR37811">
    <property type="entry name" value="BLL5343 PROTEIN"/>
    <property type="match status" value="1"/>
</dbReference>
<accession>A0ABS1H6F3</accession>
<protein>
    <submittedName>
        <fullName evidence="2">Antibiotic biosynthesis monooxygenase</fullName>
    </submittedName>
</protein>
<dbReference type="InterPro" id="IPR011008">
    <property type="entry name" value="Dimeric_a/b-barrel"/>
</dbReference>
<comment type="caution">
    <text evidence="2">The sequence shown here is derived from an EMBL/GenBank/DDBJ whole genome shotgun (WGS) entry which is preliminary data.</text>
</comment>
<dbReference type="InterPro" id="IPR052936">
    <property type="entry name" value="Jasmonate_Hydroxylase-like"/>
</dbReference>
<dbReference type="EMBL" id="JAEOAH010000008">
    <property type="protein sequence ID" value="MBK3494993.1"/>
    <property type="molecule type" value="Genomic_DNA"/>
</dbReference>
<organism evidence="2 3">
    <name type="scientific">Viridibacillus soli</name>
    <dbReference type="NCBI Taxonomy" id="2798301"/>
    <lineage>
        <taxon>Bacteria</taxon>
        <taxon>Bacillati</taxon>
        <taxon>Bacillota</taxon>
        <taxon>Bacilli</taxon>
        <taxon>Bacillales</taxon>
        <taxon>Caryophanaceae</taxon>
        <taxon>Viridibacillus</taxon>
    </lineage>
</organism>
<evidence type="ECO:0000313" key="2">
    <source>
        <dbReference type="EMBL" id="MBK3494993.1"/>
    </source>
</evidence>
<reference evidence="2 3" key="1">
    <citation type="submission" date="2020-12" db="EMBL/GenBank/DDBJ databases">
        <title>YIM B01967 draft genome.</title>
        <authorList>
            <person name="Yan X."/>
        </authorList>
    </citation>
    <scope>NUCLEOTIDE SEQUENCE [LARGE SCALE GENOMIC DNA]</scope>
    <source>
        <strain evidence="2 3">YIM B01967</strain>
    </source>
</reference>
<gene>
    <name evidence="2" type="ORF">JFL43_08990</name>
</gene>
<dbReference type="Proteomes" id="UP000618943">
    <property type="component" value="Unassembled WGS sequence"/>
</dbReference>
<evidence type="ECO:0000259" key="1">
    <source>
        <dbReference type="PROSITE" id="PS51725"/>
    </source>
</evidence>
<dbReference type="Gene3D" id="3.30.70.100">
    <property type="match status" value="1"/>
</dbReference>
<sequence>MNAYYAAIFTSKRTEHDPKGYSSMADKMDELASEQPGFIRVESVRDFEGNGITVSYWESLEAIQKWKENSKHQVAQQKGKDTWYSKYDVQICKVMREYSLKENE</sequence>
<feature type="domain" description="ABM" evidence="1">
    <location>
        <begin position="4"/>
        <end position="91"/>
    </location>
</feature>
<keyword evidence="3" id="KW-1185">Reference proteome</keyword>
<keyword evidence="2" id="KW-0560">Oxidoreductase</keyword>
<keyword evidence="2" id="KW-0503">Monooxygenase</keyword>
<dbReference type="Pfam" id="PF03992">
    <property type="entry name" value="ABM"/>
    <property type="match status" value="1"/>
</dbReference>
<dbReference type="RefSeq" id="WP_200748827.1">
    <property type="nucleotide sequence ID" value="NZ_JAEOAH010000008.1"/>
</dbReference>
<dbReference type="SUPFAM" id="SSF54909">
    <property type="entry name" value="Dimeric alpha+beta barrel"/>
    <property type="match status" value="1"/>
</dbReference>
<dbReference type="PANTHER" id="PTHR37811:SF2">
    <property type="entry name" value="ABM DOMAIN-CONTAINING PROTEIN"/>
    <property type="match status" value="1"/>
</dbReference>